<comment type="caution">
    <text evidence="9">The sequence shown here is derived from an EMBL/GenBank/DDBJ whole genome shotgun (WGS) entry which is preliminary data.</text>
</comment>
<evidence type="ECO:0000256" key="4">
    <source>
        <dbReference type="ARBA" id="ARBA00022695"/>
    </source>
</evidence>
<dbReference type="EC" id="2.7.7.7" evidence="1"/>
<reference evidence="9 10" key="1">
    <citation type="submission" date="2016-05" db="EMBL/GenBank/DDBJ databases">
        <authorList>
            <person name="Lavstsen T."/>
            <person name="Jespersen J.S."/>
        </authorList>
    </citation>
    <scope>NUCLEOTIDE SEQUENCE [LARGE SCALE GENOMIC DNA]</scope>
    <source>
        <strain evidence="9 10">B7-9</strain>
    </source>
</reference>
<evidence type="ECO:0000313" key="9">
    <source>
        <dbReference type="EMBL" id="PDV96548.1"/>
    </source>
</evidence>
<dbReference type="OrthoDB" id="9810148at2"/>
<keyword evidence="3" id="KW-0808">Transferase</keyword>
<dbReference type="InterPro" id="IPR015199">
    <property type="entry name" value="DNA_pol_III_delta_C"/>
</dbReference>
<dbReference type="PANTHER" id="PTHR11669:SF8">
    <property type="entry name" value="DNA POLYMERASE III SUBUNIT DELTA"/>
    <property type="match status" value="1"/>
</dbReference>
<keyword evidence="10" id="KW-1185">Reference proteome</keyword>
<evidence type="ECO:0000259" key="8">
    <source>
        <dbReference type="Pfam" id="PF09115"/>
    </source>
</evidence>
<dbReference type="GO" id="GO:0008408">
    <property type="term" value="F:3'-5' exonuclease activity"/>
    <property type="evidence" value="ECO:0007669"/>
    <property type="project" value="InterPro"/>
</dbReference>
<dbReference type="Gene3D" id="3.40.50.300">
    <property type="entry name" value="P-loop containing nucleotide triphosphate hydrolases"/>
    <property type="match status" value="1"/>
</dbReference>
<keyword evidence="4" id="KW-0548">Nucleotidyltransferase</keyword>
<name>A0A2H3KHK4_9CHLR</name>
<dbReference type="GO" id="GO:0003887">
    <property type="term" value="F:DNA-directed DNA polymerase activity"/>
    <property type="evidence" value="ECO:0007669"/>
    <property type="project" value="UniProtKB-KW"/>
</dbReference>
<sequence length="341" mass="37872">MPWQILGHDWAIAQLKHNIEAGTDAHAYLISGVPGIGKALLALRFAQALNCDEGHGEPCLTCRTCRRIERGNHPDVRIASMATQAAGLKADEAARQKELKIATIRAWQNDLSLRPYEARRRILILHDAERLNEEASNAMLKTLEEPPPYATLILVANSTDLLPTIVSRCRVLRLRPLPRREVAAALEARGIAASDAATLAAWSGGRIGWAIQMLEQPEAIAHRDEQLESLLALSQQGVSAGLRWAEQRAKEYRSGEQATVFAWLDLWQSWWRDVLLVAAGCPESVINLDRQEHLAQAARRYDAHQAYTMVAKINQAVQQLRENGNPQLVLESIVLQLPRGG</sequence>
<dbReference type="GO" id="GO:0006261">
    <property type="term" value="P:DNA-templated DNA replication"/>
    <property type="evidence" value="ECO:0007669"/>
    <property type="project" value="TreeGrafter"/>
</dbReference>
<evidence type="ECO:0000256" key="6">
    <source>
        <dbReference type="ARBA" id="ARBA00022932"/>
    </source>
</evidence>
<dbReference type="RefSeq" id="WP_097655267.1">
    <property type="nucleotide sequence ID" value="NZ_LYXE01000188.1"/>
</dbReference>
<evidence type="ECO:0000256" key="5">
    <source>
        <dbReference type="ARBA" id="ARBA00022705"/>
    </source>
</evidence>
<accession>A0A2H3KHK4</accession>
<evidence type="ECO:0000313" key="10">
    <source>
        <dbReference type="Proteomes" id="UP000220922"/>
    </source>
</evidence>
<dbReference type="GO" id="GO:0003677">
    <property type="term" value="F:DNA binding"/>
    <property type="evidence" value="ECO:0007669"/>
    <property type="project" value="InterPro"/>
</dbReference>
<dbReference type="Proteomes" id="UP000220922">
    <property type="component" value="Unassembled WGS sequence"/>
</dbReference>
<dbReference type="InterPro" id="IPR027417">
    <property type="entry name" value="P-loop_NTPase"/>
</dbReference>
<dbReference type="InterPro" id="IPR004622">
    <property type="entry name" value="DNA_pol_HolB"/>
</dbReference>
<dbReference type="AlphaFoldDB" id="A0A2H3KHK4"/>
<dbReference type="PANTHER" id="PTHR11669">
    <property type="entry name" value="REPLICATION FACTOR C / DNA POLYMERASE III GAMMA-TAU SUBUNIT"/>
    <property type="match status" value="1"/>
</dbReference>
<dbReference type="Pfam" id="PF13177">
    <property type="entry name" value="DNA_pol3_delta2"/>
    <property type="match status" value="1"/>
</dbReference>
<feature type="domain" description="DNA polymerase III delta subunit C-terminal" evidence="8">
    <location>
        <begin position="257"/>
        <end position="337"/>
    </location>
</feature>
<dbReference type="InterPro" id="IPR050238">
    <property type="entry name" value="DNA_Rep/Repair_Clamp_Loader"/>
</dbReference>
<comment type="catalytic activity">
    <reaction evidence="7">
        <text>DNA(n) + a 2'-deoxyribonucleoside 5'-triphosphate = DNA(n+1) + diphosphate</text>
        <dbReference type="Rhea" id="RHEA:22508"/>
        <dbReference type="Rhea" id="RHEA-COMP:17339"/>
        <dbReference type="Rhea" id="RHEA-COMP:17340"/>
        <dbReference type="ChEBI" id="CHEBI:33019"/>
        <dbReference type="ChEBI" id="CHEBI:61560"/>
        <dbReference type="ChEBI" id="CHEBI:173112"/>
        <dbReference type="EC" id="2.7.7.7"/>
    </reaction>
</comment>
<evidence type="ECO:0000256" key="3">
    <source>
        <dbReference type="ARBA" id="ARBA00022679"/>
    </source>
</evidence>
<dbReference type="GO" id="GO:0009360">
    <property type="term" value="C:DNA polymerase III complex"/>
    <property type="evidence" value="ECO:0007669"/>
    <property type="project" value="InterPro"/>
</dbReference>
<keyword evidence="6" id="KW-0239">DNA-directed DNA polymerase</keyword>
<evidence type="ECO:0000256" key="7">
    <source>
        <dbReference type="ARBA" id="ARBA00049244"/>
    </source>
</evidence>
<dbReference type="Pfam" id="PF09115">
    <property type="entry name" value="DNApol3-delta_C"/>
    <property type="match status" value="1"/>
</dbReference>
<proteinExistence type="predicted"/>
<organism evidence="9 10">
    <name type="scientific">Candidatus Chloroploca asiatica</name>
    <dbReference type="NCBI Taxonomy" id="1506545"/>
    <lineage>
        <taxon>Bacteria</taxon>
        <taxon>Bacillati</taxon>
        <taxon>Chloroflexota</taxon>
        <taxon>Chloroflexia</taxon>
        <taxon>Chloroflexales</taxon>
        <taxon>Chloroflexineae</taxon>
        <taxon>Oscillochloridaceae</taxon>
        <taxon>Candidatus Chloroploca</taxon>
    </lineage>
</organism>
<keyword evidence="5" id="KW-0235">DNA replication</keyword>
<dbReference type="FunFam" id="3.40.50.300:FF:001255">
    <property type="entry name" value="DNA polymerase III subunit delta"/>
    <property type="match status" value="1"/>
</dbReference>
<dbReference type="EMBL" id="LYXE01000188">
    <property type="protein sequence ID" value="PDV96548.1"/>
    <property type="molecule type" value="Genomic_DNA"/>
</dbReference>
<protein>
    <recommendedName>
        <fullName evidence="2">DNA polymerase III subunit delta'</fullName>
        <ecNumber evidence="1">2.7.7.7</ecNumber>
    </recommendedName>
</protein>
<evidence type="ECO:0000256" key="2">
    <source>
        <dbReference type="ARBA" id="ARBA00014363"/>
    </source>
</evidence>
<dbReference type="NCBIfam" id="TIGR00678">
    <property type="entry name" value="holB"/>
    <property type="match status" value="1"/>
</dbReference>
<dbReference type="SUPFAM" id="SSF52540">
    <property type="entry name" value="P-loop containing nucleoside triphosphate hydrolases"/>
    <property type="match status" value="1"/>
</dbReference>
<gene>
    <name evidence="9" type="ORF">A9Q02_06215</name>
</gene>
<evidence type="ECO:0000256" key="1">
    <source>
        <dbReference type="ARBA" id="ARBA00012417"/>
    </source>
</evidence>